<evidence type="ECO:0000313" key="10">
    <source>
        <dbReference type="EMBL" id="KAK9941342.1"/>
    </source>
</evidence>
<evidence type="ECO:0000256" key="3">
    <source>
        <dbReference type="ARBA" id="ARBA00022692"/>
    </source>
</evidence>
<dbReference type="InterPro" id="IPR035892">
    <property type="entry name" value="C2_domain_sf"/>
</dbReference>
<feature type="transmembrane region" description="Helical" evidence="8">
    <location>
        <begin position="603"/>
        <end position="620"/>
    </location>
</feature>
<feature type="domain" description="C2" evidence="9">
    <location>
        <begin position="337"/>
        <end position="457"/>
    </location>
</feature>
<keyword evidence="3 8" id="KW-0812">Transmembrane</keyword>
<dbReference type="EMBL" id="JBEDUW010000003">
    <property type="protein sequence ID" value="KAK9941342.1"/>
    <property type="molecule type" value="Genomic_DNA"/>
</dbReference>
<evidence type="ECO:0000256" key="7">
    <source>
        <dbReference type="ARBA" id="ARBA00023136"/>
    </source>
</evidence>
<evidence type="ECO:0000256" key="2">
    <source>
        <dbReference type="ARBA" id="ARBA00007923"/>
    </source>
</evidence>
<dbReference type="InterPro" id="IPR047255">
    <property type="entry name" value="C2D_MCTP_PRT_plant"/>
</dbReference>
<comment type="similarity">
    <text evidence="2">Belongs to the MCTP family.</text>
</comment>
<dbReference type="Pfam" id="PF08372">
    <property type="entry name" value="PRT_C"/>
    <property type="match status" value="1"/>
</dbReference>
<evidence type="ECO:0000256" key="1">
    <source>
        <dbReference type="ARBA" id="ARBA00004141"/>
    </source>
</evidence>
<dbReference type="GO" id="GO:0016020">
    <property type="term" value="C:membrane"/>
    <property type="evidence" value="ECO:0007669"/>
    <property type="project" value="UniProtKB-SubCell"/>
</dbReference>
<gene>
    <name evidence="10" type="ORF">M0R45_017948</name>
</gene>
<comment type="subcellular location">
    <subcellularLocation>
        <location evidence="1">Membrane</location>
        <topology evidence="1">Multi-pass membrane protein</topology>
    </subcellularLocation>
</comment>
<dbReference type="SMART" id="SM00239">
    <property type="entry name" value="C2"/>
    <property type="match status" value="3"/>
</dbReference>
<proteinExistence type="inferred from homology"/>
<dbReference type="PANTHER" id="PTHR31425:SF50">
    <property type="entry name" value="FT-INTERACTING PROTEIN 3-RELATED"/>
    <property type="match status" value="1"/>
</dbReference>
<organism evidence="10 11">
    <name type="scientific">Rubus argutus</name>
    <name type="common">Southern blackberry</name>
    <dbReference type="NCBI Taxonomy" id="59490"/>
    <lineage>
        <taxon>Eukaryota</taxon>
        <taxon>Viridiplantae</taxon>
        <taxon>Streptophyta</taxon>
        <taxon>Embryophyta</taxon>
        <taxon>Tracheophyta</taxon>
        <taxon>Spermatophyta</taxon>
        <taxon>Magnoliopsida</taxon>
        <taxon>eudicotyledons</taxon>
        <taxon>Gunneridae</taxon>
        <taxon>Pentapetalae</taxon>
        <taxon>rosids</taxon>
        <taxon>fabids</taxon>
        <taxon>Rosales</taxon>
        <taxon>Rosaceae</taxon>
        <taxon>Rosoideae</taxon>
        <taxon>Rosoideae incertae sedis</taxon>
        <taxon>Rubus</taxon>
    </lineage>
</organism>
<keyword evidence="4" id="KW-0677">Repeat</keyword>
<evidence type="ECO:0000256" key="4">
    <source>
        <dbReference type="ARBA" id="ARBA00022737"/>
    </source>
</evidence>
<keyword evidence="5" id="KW-0106">Calcium</keyword>
<evidence type="ECO:0000256" key="5">
    <source>
        <dbReference type="ARBA" id="ARBA00022837"/>
    </source>
</evidence>
<evidence type="ECO:0000259" key="9">
    <source>
        <dbReference type="PROSITE" id="PS50004"/>
    </source>
</evidence>
<keyword evidence="6 8" id="KW-1133">Transmembrane helix</keyword>
<comment type="caution">
    <text evidence="10">The sequence shown here is derived from an EMBL/GenBank/DDBJ whole genome shotgun (WGS) entry which is preliminary data.</text>
</comment>
<feature type="domain" description="C2" evidence="9">
    <location>
        <begin position="176"/>
        <end position="300"/>
    </location>
</feature>
<dbReference type="Gene3D" id="2.60.40.150">
    <property type="entry name" value="C2 domain"/>
    <property type="match status" value="3"/>
</dbReference>
<dbReference type="AlphaFoldDB" id="A0AAW1Y0G9"/>
<feature type="transmembrane region" description="Helical" evidence="8">
    <location>
        <begin position="697"/>
        <end position="715"/>
    </location>
</feature>
<evidence type="ECO:0000256" key="6">
    <source>
        <dbReference type="ARBA" id="ARBA00022989"/>
    </source>
</evidence>
<dbReference type="PANTHER" id="PTHR31425">
    <property type="entry name" value="PHOSPHORIBOSYLANTHRANILATE TRANSFERASE ISOFORM 1"/>
    <property type="match status" value="1"/>
</dbReference>
<dbReference type="InterPro" id="IPR013583">
    <property type="entry name" value="MCTP_C"/>
</dbReference>
<evidence type="ECO:0000256" key="8">
    <source>
        <dbReference type="SAM" id="Phobius"/>
    </source>
</evidence>
<dbReference type="FunFam" id="2.60.40.150:FF:000090">
    <property type="entry name" value="C2 domain-containing protein"/>
    <property type="match status" value="1"/>
</dbReference>
<reference evidence="10 11" key="1">
    <citation type="journal article" date="2023" name="G3 (Bethesda)">
        <title>A chromosome-length genome assembly and annotation of blackberry (Rubus argutus, cv. 'Hillquist').</title>
        <authorList>
            <person name="Bruna T."/>
            <person name="Aryal R."/>
            <person name="Dudchenko O."/>
            <person name="Sargent D.J."/>
            <person name="Mead D."/>
            <person name="Buti M."/>
            <person name="Cavallini A."/>
            <person name="Hytonen T."/>
            <person name="Andres J."/>
            <person name="Pham M."/>
            <person name="Weisz D."/>
            <person name="Mascagni F."/>
            <person name="Usai G."/>
            <person name="Natali L."/>
            <person name="Bassil N."/>
            <person name="Fernandez G.E."/>
            <person name="Lomsadze A."/>
            <person name="Armour M."/>
            <person name="Olukolu B."/>
            <person name="Poorten T."/>
            <person name="Britton C."/>
            <person name="Davik J."/>
            <person name="Ashrafi H."/>
            <person name="Aiden E.L."/>
            <person name="Borodovsky M."/>
            <person name="Worthington M."/>
        </authorList>
    </citation>
    <scope>NUCLEOTIDE SEQUENCE [LARGE SCALE GENOMIC DNA]</scope>
    <source>
        <strain evidence="10">PI 553951</strain>
    </source>
</reference>
<dbReference type="InterPro" id="IPR000008">
    <property type="entry name" value="C2_dom"/>
</dbReference>
<dbReference type="CDD" id="cd08379">
    <property type="entry name" value="C2D_MCTP_PRT_plant"/>
    <property type="match status" value="1"/>
</dbReference>
<sequence>MAIQKKEDFSLKETKPSISAKRSSFGPTTSFDLVEEMLYLYVKIEKARRLPVFGNPQVELKIGNYRGVTRPAVKNGQEEFKWYQAFAFTKDRLQDTSVQVLVGDAGNVIGKFNFGVSEALKRVPPDPPLAAQWFPLLDQKGNAFGGELMLAFWTGTQADEVYNVAWHSDAAAALSPEGLLSIRSKVHYSPKLWYLRVNVVAAQDLVIKDMNEREQPPLIFVQASLPHSKLKSNASSTKTANPKWNEDLMFVVTEPFDDTLVVEVLEQVKKDALLVLGSCRIPLKSVGKRNDNSAAASLWYDLKVMEGEEKNLKFASKINMRISLDGGYHVQDEPTDFASDLRPSAKILWKQPVGVLELGIVSASGLSPRKPKTSVDAFCVVKYGPKWVRTRTIIDNCSPKWNEQYMWDVYDHCTVITIAVFENKYLHNGGGIPDWEIGKIRIRLSNLEFGKVYTNYHPLVGIDSSGVKKRGEVQLSIRFSCPSTFNVFHRYIQPLWPKLHYILPLSVNQICRLRDEAVKLTASRLRRAESPLSREVVHHLLDDNKYRFSVRRARANYRRCVKLFQCLSSYKHRFDQLRKWTNPWHNLTFVILLLGVTLYPSRALAYMFFVFSGLGAWSYWKRPRQLPHIDTELSLACSVDELAEEFDFFPTNGHGDILLMRYNRLRSIGVNIQTTLGDIATTGERVQSLLSGRDMRATLLVVVFSIFAGLVFFINPYPVRYLVFGAICWVIRPPNVRIGLPPYFLNFIRRMPSKIDSML</sequence>
<accession>A0AAW1Y0G9</accession>
<protein>
    <recommendedName>
        <fullName evidence="9">C2 domain-containing protein</fullName>
    </recommendedName>
</protein>
<dbReference type="Proteomes" id="UP001457282">
    <property type="component" value="Unassembled WGS sequence"/>
</dbReference>
<dbReference type="Pfam" id="PF00168">
    <property type="entry name" value="C2"/>
    <property type="match status" value="3"/>
</dbReference>
<dbReference type="SUPFAM" id="SSF49562">
    <property type="entry name" value="C2 domain (Calcium/lipid-binding domain, CaLB)"/>
    <property type="match status" value="3"/>
</dbReference>
<keyword evidence="11" id="KW-1185">Reference proteome</keyword>
<keyword evidence="7 8" id="KW-0472">Membrane</keyword>
<evidence type="ECO:0000313" key="11">
    <source>
        <dbReference type="Proteomes" id="UP001457282"/>
    </source>
</evidence>
<dbReference type="PROSITE" id="PS50004">
    <property type="entry name" value="C2"/>
    <property type="match status" value="2"/>
</dbReference>
<name>A0AAW1Y0G9_RUBAR</name>
<dbReference type="InterPro" id="IPR047259">
    <property type="entry name" value="QUIRKY-like"/>
</dbReference>